<evidence type="ECO:0000313" key="3">
    <source>
        <dbReference type="EMBL" id="MDV2622124.1"/>
    </source>
</evidence>
<dbReference type="InterPro" id="IPR006976">
    <property type="entry name" value="VanZ-like"/>
</dbReference>
<dbReference type="Proteomes" id="UP001280897">
    <property type="component" value="Unassembled WGS sequence"/>
</dbReference>
<evidence type="ECO:0000313" key="4">
    <source>
        <dbReference type="Proteomes" id="UP001280897"/>
    </source>
</evidence>
<dbReference type="EMBL" id="JAWJAV010000011">
    <property type="protein sequence ID" value="MDV2622124.1"/>
    <property type="molecule type" value="Genomic_DNA"/>
</dbReference>
<proteinExistence type="predicted"/>
<dbReference type="InterPro" id="IPR053150">
    <property type="entry name" value="Teicoplanin_resist-assoc"/>
</dbReference>
<dbReference type="PANTHER" id="PTHR36834">
    <property type="entry name" value="MEMBRANE PROTEIN-RELATED"/>
    <property type="match status" value="1"/>
</dbReference>
<feature type="domain" description="VanZ-like" evidence="2">
    <location>
        <begin position="40"/>
        <end position="162"/>
    </location>
</feature>
<gene>
    <name evidence="3" type="ORF">R0G89_10470</name>
</gene>
<organism evidence="3 4">
    <name type="scientific">Pediococcus acidilactici</name>
    <dbReference type="NCBI Taxonomy" id="1254"/>
    <lineage>
        <taxon>Bacteria</taxon>
        <taxon>Bacillati</taxon>
        <taxon>Bacillota</taxon>
        <taxon>Bacilli</taxon>
        <taxon>Lactobacillales</taxon>
        <taxon>Lactobacillaceae</taxon>
        <taxon>Pediococcus</taxon>
        <taxon>Pediococcus acidilactici group</taxon>
    </lineage>
</organism>
<feature type="transmembrane region" description="Helical" evidence="1">
    <location>
        <begin position="87"/>
        <end position="105"/>
    </location>
</feature>
<feature type="transmembrane region" description="Helical" evidence="1">
    <location>
        <begin position="151"/>
        <end position="169"/>
    </location>
</feature>
<accession>A0AAW8YKM3</accession>
<dbReference type="Pfam" id="PF04892">
    <property type="entry name" value="VanZ"/>
    <property type="match status" value="1"/>
</dbReference>
<name>A0AAW8YKM3_PEDAC</name>
<keyword evidence="1" id="KW-0812">Transmembrane</keyword>
<feature type="transmembrane region" description="Helical" evidence="1">
    <location>
        <begin position="33"/>
        <end position="51"/>
    </location>
</feature>
<reference evidence="3" key="2">
    <citation type="submission" date="2023-10" db="EMBL/GenBank/DDBJ databases">
        <authorList>
            <person name="Khurajog B."/>
        </authorList>
    </citation>
    <scope>NUCLEOTIDE SEQUENCE</scope>
    <source>
        <strain evidence="3">BF9</strain>
    </source>
</reference>
<feature type="transmembrane region" description="Helical" evidence="1">
    <location>
        <begin position="6"/>
        <end position="24"/>
    </location>
</feature>
<sequence>MFIIKYIPFLGLALIILIGCLIAYERRPSLDRAVVFGSLAVYLVCVAWLLFTPGQYFFDPYAYYARYFYWHHAKIIYYPSALRSMGSYMNIVMTIPAGVYLGILFHRHLNWLTVILCAGLVGIFNEGNQLILDMIINIQRTVDITDVLTNAAGVVIGYLASYCLVRPWLKNTSFA</sequence>
<dbReference type="PROSITE" id="PS51257">
    <property type="entry name" value="PROKAR_LIPOPROTEIN"/>
    <property type="match status" value="1"/>
</dbReference>
<evidence type="ECO:0000259" key="2">
    <source>
        <dbReference type="Pfam" id="PF04892"/>
    </source>
</evidence>
<keyword evidence="1" id="KW-0472">Membrane</keyword>
<dbReference type="AlphaFoldDB" id="A0AAW8YKM3"/>
<feature type="transmembrane region" description="Helical" evidence="1">
    <location>
        <begin position="112"/>
        <end position="131"/>
    </location>
</feature>
<dbReference type="RefSeq" id="WP_317072601.1">
    <property type="nucleotide sequence ID" value="NZ_JAWJAV010000011.1"/>
</dbReference>
<dbReference type="PANTHER" id="PTHR36834:SF1">
    <property type="entry name" value="INTEGRAL MEMBRANE PROTEIN"/>
    <property type="match status" value="1"/>
</dbReference>
<protein>
    <submittedName>
        <fullName evidence="3">VanZ family protein</fullName>
    </submittedName>
</protein>
<reference evidence="3" key="1">
    <citation type="journal article" date="2023" name="PeerJ">
        <title>Selection and evaluation of lactic acid bacteria from chicken feces in Thailand as potential probiotics.</title>
        <authorList>
            <person name="Khurajog B."/>
            <person name="Disastra Y."/>
            <person name="Lawwyne L.D."/>
            <person name="Sirichokchatchawan W."/>
            <person name="Niyomtham W."/>
            <person name="Yindee J."/>
            <person name="Hampson D.J."/>
            <person name="Prapasarakul N."/>
        </authorList>
    </citation>
    <scope>NUCLEOTIDE SEQUENCE</scope>
    <source>
        <strain evidence="3">BF9</strain>
    </source>
</reference>
<comment type="caution">
    <text evidence="3">The sequence shown here is derived from an EMBL/GenBank/DDBJ whole genome shotgun (WGS) entry which is preliminary data.</text>
</comment>
<keyword evidence="1" id="KW-1133">Transmembrane helix</keyword>
<evidence type="ECO:0000256" key="1">
    <source>
        <dbReference type="SAM" id="Phobius"/>
    </source>
</evidence>